<evidence type="ECO:0000256" key="1">
    <source>
        <dbReference type="SAM" id="Phobius"/>
    </source>
</evidence>
<feature type="transmembrane region" description="Helical" evidence="1">
    <location>
        <begin position="147"/>
        <end position="165"/>
    </location>
</feature>
<feature type="transmembrane region" description="Helical" evidence="1">
    <location>
        <begin position="68"/>
        <end position="84"/>
    </location>
</feature>
<evidence type="ECO:0000313" key="2">
    <source>
        <dbReference type="EMBL" id="KGA14712.1"/>
    </source>
</evidence>
<accession>A0A094PU88</accession>
<feature type="transmembrane region" description="Helical" evidence="1">
    <location>
        <begin position="44"/>
        <end position="61"/>
    </location>
</feature>
<dbReference type="AlphaFoldDB" id="A0A094PU88"/>
<dbReference type="EMBL" id="JNSK01000120">
    <property type="protein sequence ID" value="KGA14712.1"/>
    <property type="molecule type" value="Genomic_DNA"/>
</dbReference>
<keyword evidence="1" id="KW-0472">Membrane</keyword>
<protein>
    <recommendedName>
        <fullName evidence="3">DUF3159 domain-containing protein</fullName>
    </recommendedName>
</protein>
<proteinExistence type="predicted"/>
<reference evidence="2" key="1">
    <citation type="submission" date="2014-05" db="EMBL/GenBank/DDBJ databases">
        <title>Key roles for freshwater Actinobacteria revealed by deep metagenomic sequencing.</title>
        <authorList>
            <person name="Ghai R."/>
            <person name="Mizuno C.M."/>
            <person name="Picazo A."/>
            <person name="Camacho A."/>
            <person name="Rodriguez-Valera F."/>
        </authorList>
    </citation>
    <scope>NUCLEOTIDE SEQUENCE</scope>
</reference>
<comment type="caution">
    <text evidence="2">The sequence shown here is derived from an EMBL/GenBank/DDBJ whole genome shotgun (WGS) entry which is preliminary data.</text>
</comment>
<evidence type="ECO:0008006" key="3">
    <source>
        <dbReference type="Google" id="ProtNLM"/>
    </source>
</evidence>
<feature type="transmembrane region" description="Helical" evidence="1">
    <location>
        <begin position="171"/>
        <end position="195"/>
    </location>
</feature>
<keyword evidence="1" id="KW-0812">Transmembrane</keyword>
<dbReference type="InterPro" id="IPR016566">
    <property type="entry name" value="UCP010219"/>
</dbReference>
<organism evidence="2">
    <name type="scientific">freshwater metagenome</name>
    <dbReference type="NCBI Taxonomy" id="449393"/>
    <lineage>
        <taxon>unclassified sequences</taxon>
        <taxon>metagenomes</taxon>
        <taxon>ecological metagenomes</taxon>
    </lineage>
</organism>
<name>A0A094PU88_9ZZZZ</name>
<gene>
    <name evidence="2" type="ORF">GM50_19105</name>
</gene>
<dbReference type="PIRSF" id="PIRSF010219">
    <property type="entry name" value="UCP010219"/>
    <property type="match status" value="1"/>
</dbReference>
<dbReference type="Pfam" id="PF11361">
    <property type="entry name" value="DUF3159"/>
    <property type="match status" value="1"/>
</dbReference>
<sequence>MSNNSGDKEKIVSAFGGKKGLIDAGFPALVFLISFNITKDLWNSLIASIIISAILTIIRLVMKDTIQHALSGFIGTLIAAWFANRTGNPSDVFVPKMLTNLGYGFVYLIANVAGWPILGVVLGPVLGENFAWRKDPARKAAYIRASWIWVGLFFGRLVVQFPIYLSDNVNLLGAVNLAMGYPLFFATVYGSWMVLRDVPATIPPKEEGLKF</sequence>
<keyword evidence="1" id="KW-1133">Transmembrane helix</keyword>
<feature type="transmembrane region" description="Helical" evidence="1">
    <location>
        <begin position="21"/>
        <end position="38"/>
    </location>
</feature>
<feature type="transmembrane region" description="Helical" evidence="1">
    <location>
        <begin position="104"/>
        <end position="126"/>
    </location>
</feature>